<evidence type="ECO:0000313" key="2">
    <source>
        <dbReference type="Proteomes" id="UP000474228"/>
    </source>
</evidence>
<dbReference type="Proteomes" id="UP000474228">
    <property type="component" value="Unassembled WGS sequence"/>
</dbReference>
<organism evidence="1 2">
    <name type="scientific">Streptococcus pneumoniae</name>
    <dbReference type="NCBI Taxonomy" id="1313"/>
    <lineage>
        <taxon>Bacteria</taxon>
        <taxon>Bacillati</taxon>
        <taxon>Bacillota</taxon>
        <taxon>Bacilli</taxon>
        <taxon>Lactobacillales</taxon>
        <taxon>Streptococcaceae</taxon>
        <taxon>Streptococcus</taxon>
    </lineage>
</organism>
<dbReference type="EMBL" id="WNHJ01000121">
    <property type="protein sequence ID" value="MTV63932.1"/>
    <property type="molecule type" value="Genomic_DNA"/>
</dbReference>
<keyword evidence="1" id="KW-0378">Hydrolase</keyword>
<dbReference type="AlphaFoldDB" id="A0A6G2D5V3"/>
<comment type="caution">
    <text evidence="1">The sequence shown here is derived from an EMBL/GenBank/DDBJ whole genome shotgun (WGS) entry which is preliminary data.</text>
</comment>
<name>A0A6G2D5V3_STREE</name>
<keyword evidence="1" id="KW-0645">Protease</keyword>
<evidence type="ECO:0000313" key="1">
    <source>
        <dbReference type="EMBL" id="MTV63932.1"/>
    </source>
</evidence>
<reference evidence="1 2" key="1">
    <citation type="submission" date="2019-11" db="EMBL/GenBank/DDBJ databases">
        <title>Growth characteristics of pneumococcus vary with the chemical composition of the capsule and with environmental conditions.</title>
        <authorList>
            <person name="Tothpal A."/>
            <person name="Desobry K."/>
            <person name="Joshi S."/>
            <person name="Wyllie A.L."/>
            <person name="Weinberger D.M."/>
        </authorList>
    </citation>
    <scope>NUCLEOTIDE SEQUENCE [LARGE SCALE GENOMIC DNA]</scope>
    <source>
        <strain evidence="2">pnumococcus22F</strain>
    </source>
</reference>
<sequence>MEKLKIFVVKSVEEESADFHFEAYASTYGNTDRDGDVMAKGCFD</sequence>
<proteinExistence type="predicted"/>
<feature type="non-terminal residue" evidence="1">
    <location>
        <position position="44"/>
    </location>
</feature>
<dbReference type="GO" id="GO:0006508">
    <property type="term" value="P:proteolysis"/>
    <property type="evidence" value="ECO:0007669"/>
    <property type="project" value="UniProtKB-KW"/>
</dbReference>
<gene>
    <name evidence="1" type="ORF">GM539_11250</name>
</gene>
<protein>
    <submittedName>
        <fullName evidence="1">HK97 family phage prohead protease</fullName>
    </submittedName>
</protein>
<accession>A0A6G2D5V3</accession>
<dbReference type="GO" id="GO:0008233">
    <property type="term" value="F:peptidase activity"/>
    <property type="evidence" value="ECO:0007669"/>
    <property type="project" value="UniProtKB-KW"/>
</dbReference>